<keyword evidence="4" id="KW-1185">Reference proteome</keyword>
<feature type="transmembrane region" description="Helical" evidence="2">
    <location>
        <begin position="378"/>
        <end position="396"/>
    </location>
</feature>
<feature type="transmembrane region" description="Helical" evidence="2">
    <location>
        <begin position="322"/>
        <end position="341"/>
    </location>
</feature>
<sequence length="428" mass="45054">MKRSVVALAVLLGVVAIGLAASGAFTETTDGPGTGPIEGPPGDRPVSESELLSVDGEYELWPYTSRTESATGRTLAINVVFENDPESVVAALRDESDSQWEEPSESGTTESEPNATTEGVNASEINASDVDAELVEEVVTTDWQRAHGSTRYVYFEDETGEGVWTDETAQLHAGTYLGTRYHVRAYGSPDGSYTAVQAHGEYYDWFRLRHTVTDVSESARTVEDDFIASDAEVRREYRGIEGGRSDGWLSVIRLAALLPVAAVLRPATRRSLRRALSRVRTDAARHRDAATLGVGLAAVYLGVRAAGVALETAYPVLPPKLIAAPLYLVIAAGLPLLSWHVGSRCDPVAAFLGAAVGLGGGFLVDLASLGVAAPPDLIAHRLAVLAAIGIIAAGRASDGDSPFVENGVAIVGVAAWIIVLALPLAGVV</sequence>
<keyword evidence="2" id="KW-1133">Transmembrane helix</keyword>
<feature type="transmembrane region" description="Helical" evidence="2">
    <location>
        <begin position="348"/>
        <end position="372"/>
    </location>
</feature>
<feature type="compositionally biased region" description="Polar residues" evidence="1">
    <location>
        <begin position="114"/>
        <end position="126"/>
    </location>
</feature>
<feature type="transmembrane region" description="Helical" evidence="2">
    <location>
        <begin position="408"/>
        <end position="427"/>
    </location>
</feature>
<evidence type="ECO:0000313" key="4">
    <source>
        <dbReference type="Proteomes" id="UP001596296"/>
    </source>
</evidence>
<feature type="region of interest" description="Disordered" evidence="1">
    <location>
        <begin position="92"/>
        <end position="127"/>
    </location>
</feature>
<organism evidence="3 4">
    <name type="scientific">Halopenitus salinus</name>
    <dbReference type="NCBI Taxonomy" id="1198295"/>
    <lineage>
        <taxon>Archaea</taxon>
        <taxon>Methanobacteriati</taxon>
        <taxon>Methanobacteriota</taxon>
        <taxon>Stenosarchaea group</taxon>
        <taxon>Halobacteria</taxon>
        <taxon>Halobacteriales</taxon>
        <taxon>Haloferacaceae</taxon>
        <taxon>Halopenitus</taxon>
    </lineage>
</organism>
<keyword evidence="2" id="KW-0812">Transmembrane</keyword>
<evidence type="ECO:0000256" key="1">
    <source>
        <dbReference type="SAM" id="MobiDB-lite"/>
    </source>
</evidence>
<comment type="caution">
    <text evidence="3">The sequence shown here is derived from an EMBL/GenBank/DDBJ whole genome shotgun (WGS) entry which is preliminary data.</text>
</comment>
<name>A0ABD5UYP6_9EURY</name>
<feature type="transmembrane region" description="Helical" evidence="2">
    <location>
        <begin position="289"/>
        <end position="310"/>
    </location>
</feature>
<feature type="region of interest" description="Disordered" evidence="1">
    <location>
        <begin position="25"/>
        <end position="48"/>
    </location>
</feature>
<gene>
    <name evidence="3" type="ORF">ACFQE9_11755</name>
</gene>
<dbReference type="Proteomes" id="UP001596296">
    <property type="component" value="Unassembled WGS sequence"/>
</dbReference>
<keyword evidence="2" id="KW-0472">Membrane</keyword>
<protein>
    <submittedName>
        <fullName evidence="3">Uncharacterized protein</fullName>
    </submittedName>
</protein>
<evidence type="ECO:0000256" key="2">
    <source>
        <dbReference type="SAM" id="Phobius"/>
    </source>
</evidence>
<feature type="transmembrane region" description="Helical" evidence="2">
    <location>
        <begin position="247"/>
        <end position="268"/>
    </location>
</feature>
<proteinExistence type="predicted"/>
<accession>A0ABD5UYP6</accession>
<feature type="compositionally biased region" description="Low complexity" evidence="1">
    <location>
        <begin position="25"/>
        <end position="37"/>
    </location>
</feature>
<reference evidence="3 4" key="1">
    <citation type="journal article" date="2019" name="Int. J. Syst. Evol. Microbiol.">
        <title>The Global Catalogue of Microorganisms (GCM) 10K type strain sequencing project: providing services to taxonomists for standard genome sequencing and annotation.</title>
        <authorList>
            <consortium name="The Broad Institute Genomics Platform"/>
            <consortium name="The Broad Institute Genome Sequencing Center for Infectious Disease"/>
            <person name="Wu L."/>
            <person name="Ma J."/>
        </authorList>
    </citation>
    <scope>NUCLEOTIDE SEQUENCE [LARGE SCALE GENOMIC DNA]</scope>
    <source>
        <strain evidence="3 4">SKJ47</strain>
    </source>
</reference>
<dbReference type="AlphaFoldDB" id="A0ABD5UYP6"/>
<evidence type="ECO:0000313" key="3">
    <source>
        <dbReference type="EMBL" id="MFC6893272.1"/>
    </source>
</evidence>
<dbReference type="EMBL" id="JBHSXL010000009">
    <property type="protein sequence ID" value="MFC6893272.1"/>
    <property type="molecule type" value="Genomic_DNA"/>
</dbReference>
<dbReference type="RefSeq" id="WP_379744666.1">
    <property type="nucleotide sequence ID" value="NZ_JBHSVN010000001.1"/>
</dbReference>